<evidence type="ECO:0000259" key="1">
    <source>
        <dbReference type="Pfam" id="PF20613"/>
    </source>
</evidence>
<dbReference type="EMBL" id="CP002530">
    <property type="protein sequence ID" value="ADY36259.1"/>
    <property type="molecule type" value="Genomic_DNA"/>
</dbReference>
<accession>F0R0Q5</accession>
<dbReference type="InterPro" id="IPR046748">
    <property type="entry name" value="HipA_2"/>
</dbReference>
<organism evidence="2 3">
    <name type="scientific">Phocaeicola salanitronis (strain DSM 18170 / JCM 13657 / CCUG 60908 / BL78)</name>
    <name type="common">Bacteroides salanitronis</name>
    <dbReference type="NCBI Taxonomy" id="667015"/>
    <lineage>
        <taxon>Bacteria</taxon>
        <taxon>Pseudomonadati</taxon>
        <taxon>Bacteroidota</taxon>
        <taxon>Bacteroidia</taxon>
        <taxon>Bacteroidales</taxon>
        <taxon>Bacteroidaceae</taxon>
        <taxon>Phocaeicola</taxon>
    </lineage>
</organism>
<evidence type="ECO:0000313" key="2">
    <source>
        <dbReference type="EMBL" id="ADY36259.1"/>
    </source>
</evidence>
<dbReference type="KEGG" id="bsa:Bacsa_1696"/>
<name>F0R0Q5_PHOSB</name>
<dbReference type="HOGENOM" id="CLU_1040745_0_0_10"/>
<dbReference type="Gene3D" id="1.10.1070.20">
    <property type="match status" value="1"/>
</dbReference>
<feature type="domain" description="HipA-like kinase" evidence="1">
    <location>
        <begin position="11"/>
        <end position="237"/>
    </location>
</feature>
<dbReference type="eggNOG" id="ENOG503303P">
    <property type="taxonomic scope" value="Bacteria"/>
</dbReference>
<dbReference type="OrthoDB" id="1092050at2"/>
<dbReference type="Proteomes" id="UP000007486">
    <property type="component" value="Chromosome"/>
</dbReference>
<keyword evidence="3" id="KW-1185">Reference proteome</keyword>
<protein>
    <recommendedName>
        <fullName evidence="1">HipA-like kinase domain-containing protein</fullName>
    </recommendedName>
</protein>
<dbReference type="AlphaFoldDB" id="F0R0Q5"/>
<gene>
    <name evidence="2" type="ordered locus">Bacsa_1696</name>
</gene>
<dbReference type="RefSeq" id="WP_013617690.1">
    <property type="nucleotide sequence ID" value="NC_015164.1"/>
</dbReference>
<evidence type="ECO:0000313" key="3">
    <source>
        <dbReference type="Proteomes" id="UP000007486"/>
    </source>
</evidence>
<dbReference type="STRING" id="667015.Bacsa_1696"/>
<dbReference type="Pfam" id="PF20613">
    <property type="entry name" value="HipA_2"/>
    <property type="match status" value="1"/>
</dbReference>
<sequence>MSIIPILQSIKIIEKQYMTGDLPVLVACSDKNMYICKYMRSSVGSFKLVSEFIGSQLANVWGIDSPPYAFVWIKQEHWSGINTSHSVSAPCWGYMELVGTVDVTSTTCFEINPTSSLLKQLMKIALFDFWIANEDRTYNNANMLYDMINQRLVSIDYGGILNTSTYDYSLSQLTSTDTILYADIFMHLKKCMRIESIKEEAEKLKVYYDVSIEQSRNSMEAILRQLPKEWNVCESIIEAKMKQLFELKWLEGVWENFLDCLTENLER</sequence>
<reference evidence="2 3" key="1">
    <citation type="journal article" date="2011" name="Stand. Genomic Sci.">
        <title>Complete genome sequence of Bacteroides salanitronis type strain (BL78).</title>
        <authorList>
            <person name="Gronow S."/>
            <person name="Held B."/>
            <person name="Lucas S."/>
            <person name="Lapidus A."/>
            <person name="Del Rio T.G."/>
            <person name="Nolan M."/>
            <person name="Tice H."/>
            <person name="Deshpande S."/>
            <person name="Cheng J.F."/>
            <person name="Pitluck S."/>
            <person name="Liolios K."/>
            <person name="Pagani I."/>
            <person name="Ivanova N."/>
            <person name="Mavromatis K."/>
            <person name="Pati A."/>
            <person name="Tapia R."/>
            <person name="Han C."/>
            <person name="Goodwin L."/>
            <person name="Chen A."/>
            <person name="Palaniappan K."/>
            <person name="Land M."/>
            <person name="Hauser L."/>
            <person name="Chang Y.J."/>
            <person name="Jeffries C.D."/>
            <person name="Brambilla E.M."/>
            <person name="Rohde M."/>
            <person name="Goker M."/>
            <person name="Detter J.C."/>
            <person name="Woyke T."/>
            <person name="Bristow J."/>
            <person name="Markowitz V."/>
            <person name="Hugenholtz P."/>
            <person name="Kyrpides N.C."/>
            <person name="Klenk H.P."/>
            <person name="Eisen J.A."/>
        </authorList>
    </citation>
    <scope>NUCLEOTIDE SEQUENCE [LARGE SCALE GENOMIC DNA]</scope>
    <source>
        <strain evidence="2 3">DSM 18170</strain>
    </source>
</reference>
<proteinExistence type="predicted"/>